<keyword evidence="3" id="KW-1185">Reference proteome</keyword>
<dbReference type="InterPro" id="IPR011042">
    <property type="entry name" value="6-blade_b-propeller_TolB-like"/>
</dbReference>
<dbReference type="PANTHER" id="PTHR46388:SF2">
    <property type="entry name" value="NHL REPEAT-CONTAINING PROTEIN 2"/>
    <property type="match status" value="1"/>
</dbReference>
<dbReference type="GeneID" id="114574924"/>
<feature type="compositionally biased region" description="Acidic residues" evidence="1">
    <location>
        <begin position="1108"/>
        <end position="1123"/>
    </location>
</feature>
<evidence type="ECO:0000313" key="3">
    <source>
        <dbReference type="Proteomes" id="UP000887567"/>
    </source>
</evidence>
<proteinExistence type="predicted"/>
<feature type="region of interest" description="Disordered" evidence="1">
    <location>
        <begin position="1099"/>
        <end position="1144"/>
    </location>
</feature>
<evidence type="ECO:0000256" key="1">
    <source>
        <dbReference type="SAM" id="MobiDB-lite"/>
    </source>
</evidence>
<dbReference type="PANTHER" id="PTHR46388">
    <property type="entry name" value="NHL REPEAT-CONTAINING PROTEIN 2"/>
    <property type="match status" value="1"/>
</dbReference>
<dbReference type="OMA" id="CASHTIV"/>
<dbReference type="OrthoDB" id="5984329at2759"/>
<name>A0A913YHA2_EXADI</name>
<organism evidence="2 3">
    <name type="scientific">Exaiptasia diaphana</name>
    <name type="common">Tropical sea anemone</name>
    <name type="synonym">Aiptasia pulchella</name>
    <dbReference type="NCBI Taxonomy" id="2652724"/>
    <lineage>
        <taxon>Eukaryota</taxon>
        <taxon>Metazoa</taxon>
        <taxon>Cnidaria</taxon>
        <taxon>Anthozoa</taxon>
        <taxon>Hexacorallia</taxon>
        <taxon>Actiniaria</taxon>
        <taxon>Aiptasiidae</taxon>
        <taxon>Exaiptasia</taxon>
    </lineage>
</organism>
<sequence length="1144" mass="128645">MMWYLIESGQLPRTHVFYEEVKAFCSRALSPLFSQENNFYQEFPALASWLQSNQFLHGKSATCFFNGIGGNKQGHLADQSMTPIQWINSHNFAGLSTRSITSMNPNHHLTNTFRTSDLLQLFSMLKHSQAISLKKEGMTGYLVVTATDAMAIKPGLQMSSQVNGLVGLSEPAILSLDEMKQISDGKSDADIASHLRNCKFNSQAQEVFVTSLDDIVSQPVAVYYGTCQGGWQTVDELHSKLCKVIDACESCIIGNEEDDCNFKCQSCWEEKSVCGNCSSLGLSEWHPATRPCLHCYNANKVCVRLVQLGWTSDCESKQKAFMERLALRYPETFQLPMPDPPHNIKSVRSAVFWYWLFLNNHLINVRMLLVIRRDSNPVISKPMKKAVTLKALKNKDRMSVETALEIFSPEVQRAIPAEDIVITIVPEVYTFWRQNRPGTVVGPLDVVVHQKTGTIFFTDRNANQIMMCNLHCPSMVTSVAGESRPGSRDGKNSLFHYPSGMCIYENLLFVCDSYNASIRVVDISRLVSRRSGDVVLDEPLDQESDTQEDAIPLTRKFTVTSTLKVVCTSATQLRKPFSICTGRKMDHDYPELYVGDIEQGTVFKLTDMVARNSCKGRLRKLLTLEHKILPMGLLYYKEELFIANAQVDQPSILVLHGSRGIMLRRIVSDALLTSPSGICRVGNELFVSCASHTIVKLSLSDRRNEMTLYCGQGNASGNQDGVVSSARLHSPHGLVNMGSSLIVCDTGNSSVRVISNGQPFKELSAVIYPYGQLFNLDHYRGVPRKNFTESFQIVDKLVEFLLTWGMQTQERTGRVSTQGPDQIITLLSSSSPDGNGYPYGGKLFLSDEKRRPYAYPTGIWDKTSYLCERAPEAHVHGDFHYYTGPKSYYPDKVINCRRPPVNDELLNEMDRQMEQLTIEDKQELREFSSRFGASVRQHTVRDKSKEETGCLPYAVSLDLQRREPGSTVSFLGESASSEATDQPLSNALQQYEVLFATRDVVAVKHARRREQFGFFLALVMKDLLVKSKSARELEFAEETVDFLWLDNSNSDNSLVFQEAYRDNKNSPYSIIDKVDIDTSTNDSGVKLYELPQSEVDRIERNLQGGSDSDIDSDNDSTSEEEDDRPPRECYSTRTGRAATRLRLS</sequence>
<reference evidence="2" key="1">
    <citation type="submission" date="2022-11" db="UniProtKB">
        <authorList>
            <consortium name="EnsemblMetazoa"/>
        </authorList>
    </citation>
    <scope>IDENTIFICATION</scope>
</reference>
<dbReference type="RefSeq" id="XP_028514449.1">
    <property type="nucleotide sequence ID" value="XM_028658648.1"/>
</dbReference>
<dbReference type="SUPFAM" id="SSF101898">
    <property type="entry name" value="NHL repeat"/>
    <property type="match status" value="1"/>
</dbReference>
<protein>
    <submittedName>
        <fullName evidence="2">Uncharacterized protein</fullName>
    </submittedName>
</protein>
<dbReference type="AlphaFoldDB" id="A0A913YHA2"/>
<dbReference type="SUPFAM" id="SSF63825">
    <property type="entry name" value="YWTD domain"/>
    <property type="match status" value="1"/>
</dbReference>
<dbReference type="Gene3D" id="2.120.10.30">
    <property type="entry name" value="TolB, C-terminal domain"/>
    <property type="match status" value="2"/>
</dbReference>
<accession>A0A913YHA2</accession>
<dbReference type="Proteomes" id="UP000887567">
    <property type="component" value="Unplaced"/>
</dbReference>
<dbReference type="KEGG" id="epa:114574924"/>
<dbReference type="EnsemblMetazoa" id="XM_028658648.1">
    <property type="protein sequence ID" value="XP_028514449.1"/>
    <property type="gene ID" value="LOC114574924"/>
</dbReference>
<evidence type="ECO:0000313" key="2">
    <source>
        <dbReference type="EnsemblMetazoa" id="XP_028514449.1"/>
    </source>
</evidence>
<feature type="compositionally biased region" description="Low complexity" evidence="1">
    <location>
        <begin position="1132"/>
        <end position="1144"/>
    </location>
</feature>